<organism evidence="1 2">
    <name type="scientific">Owenia fusiformis</name>
    <name type="common">Polychaete worm</name>
    <dbReference type="NCBI Taxonomy" id="6347"/>
    <lineage>
        <taxon>Eukaryota</taxon>
        <taxon>Metazoa</taxon>
        <taxon>Spiralia</taxon>
        <taxon>Lophotrochozoa</taxon>
        <taxon>Annelida</taxon>
        <taxon>Polychaeta</taxon>
        <taxon>Sedentaria</taxon>
        <taxon>Canalipalpata</taxon>
        <taxon>Sabellida</taxon>
        <taxon>Oweniida</taxon>
        <taxon>Oweniidae</taxon>
        <taxon>Owenia</taxon>
    </lineage>
</organism>
<dbReference type="PANTHER" id="PTHR42673">
    <property type="entry name" value="MALEYLACETOACETATE ISOMERASE"/>
    <property type="match status" value="1"/>
</dbReference>
<dbReference type="GO" id="GO:0006749">
    <property type="term" value="P:glutathione metabolic process"/>
    <property type="evidence" value="ECO:0007669"/>
    <property type="project" value="TreeGrafter"/>
</dbReference>
<dbReference type="Pfam" id="PF14497">
    <property type="entry name" value="GST_C_3"/>
    <property type="match status" value="1"/>
</dbReference>
<evidence type="ECO:0000313" key="2">
    <source>
        <dbReference type="Proteomes" id="UP000749559"/>
    </source>
</evidence>
<evidence type="ECO:0000313" key="1">
    <source>
        <dbReference type="EMBL" id="CAH1796760.1"/>
    </source>
</evidence>
<dbReference type="Pfam" id="PF02798">
    <property type="entry name" value="GST_N"/>
    <property type="match status" value="1"/>
</dbReference>
<dbReference type="GO" id="GO:0005739">
    <property type="term" value="C:mitochondrion"/>
    <property type="evidence" value="ECO:0007669"/>
    <property type="project" value="TreeGrafter"/>
</dbReference>
<dbReference type="InterPro" id="IPR004046">
    <property type="entry name" value="GST_C"/>
</dbReference>
<dbReference type="Gene3D" id="3.40.30.10">
    <property type="entry name" value="Glutaredoxin"/>
    <property type="match status" value="1"/>
</dbReference>
<dbReference type="Proteomes" id="UP000749559">
    <property type="component" value="Unassembled WGS sequence"/>
</dbReference>
<dbReference type="InterPro" id="IPR036282">
    <property type="entry name" value="Glutathione-S-Trfase_C_sf"/>
</dbReference>
<dbReference type="SUPFAM" id="SSF47616">
    <property type="entry name" value="GST C-terminal domain-like"/>
    <property type="match status" value="1"/>
</dbReference>
<dbReference type="SFLD" id="SFLDG00358">
    <property type="entry name" value="Main_(cytGST)"/>
    <property type="match status" value="1"/>
</dbReference>
<dbReference type="CDD" id="cd00299">
    <property type="entry name" value="GST_C_family"/>
    <property type="match status" value="1"/>
</dbReference>
<comment type="caution">
    <text evidence="1">The sequence shown here is derived from an EMBL/GenBank/DDBJ whole genome shotgun (WGS) entry which is preliminary data.</text>
</comment>
<dbReference type="InterPro" id="IPR004045">
    <property type="entry name" value="Glutathione_S-Trfase_N"/>
</dbReference>
<dbReference type="PROSITE" id="PS50405">
    <property type="entry name" value="GST_CTER"/>
    <property type="match status" value="1"/>
</dbReference>
<dbReference type="CDD" id="cd00570">
    <property type="entry name" value="GST_N_family"/>
    <property type="match status" value="1"/>
</dbReference>
<dbReference type="GO" id="GO:0016034">
    <property type="term" value="F:maleylacetoacetate isomerase activity"/>
    <property type="evidence" value="ECO:0007669"/>
    <property type="project" value="TreeGrafter"/>
</dbReference>
<keyword evidence="2" id="KW-1185">Reference proteome</keyword>
<dbReference type="PROSITE" id="PS50404">
    <property type="entry name" value="GST_NTER"/>
    <property type="match status" value="1"/>
</dbReference>
<protein>
    <submittedName>
        <fullName evidence="1">Uncharacterized protein</fullName>
    </submittedName>
</protein>
<dbReference type="Gene3D" id="1.20.1050.10">
    <property type="match status" value="1"/>
</dbReference>
<reference evidence="1" key="1">
    <citation type="submission" date="2022-03" db="EMBL/GenBank/DDBJ databases">
        <authorList>
            <person name="Martin C."/>
        </authorList>
    </citation>
    <scope>NUCLEOTIDE SEQUENCE</scope>
</reference>
<dbReference type="FunFam" id="3.40.30.10:FF:000221">
    <property type="entry name" value="Glutathione S-transferase rho"/>
    <property type="match status" value="1"/>
</dbReference>
<dbReference type="SUPFAM" id="SSF52833">
    <property type="entry name" value="Thioredoxin-like"/>
    <property type="match status" value="1"/>
</dbReference>
<proteinExistence type="predicted"/>
<dbReference type="GO" id="GO:0004364">
    <property type="term" value="F:glutathione transferase activity"/>
    <property type="evidence" value="ECO:0007669"/>
    <property type="project" value="TreeGrafter"/>
</dbReference>
<dbReference type="InterPro" id="IPR040079">
    <property type="entry name" value="Glutathione_S-Trfase"/>
</dbReference>
<accession>A0A8J1TX99</accession>
<dbReference type="SFLD" id="SFLDS00019">
    <property type="entry name" value="Glutathione_Transferase_(cytos"/>
    <property type="match status" value="1"/>
</dbReference>
<dbReference type="GO" id="GO:0006559">
    <property type="term" value="P:L-phenylalanine catabolic process"/>
    <property type="evidence" value="ECO:0007669"/>
    <property type="project" value="TreeGrafter"/>
</dbReference>
<name>A0A8J1TX99_OWEFU</name>
<dbReference type="EMBL" id="CAIIXF020000010">
    <property type="protein sequence ID" value="CAH1796760.1"/>
    <property type="molecule type" value="Genomic_DNA"/>
</dbReference>
<gene>
    <name evidence="1" type="ORF">OFUS_LOCUS21135</name>
</gene>
<dbReference type="PANTHER" id="PTHR42673:SF4">
    <property type="entry name" value="MALEYLACETOACETATE ISOMERASE"/>
    <property type="match status" value="1"/>
</dbReference>
<sequence>MADTILFWGSGSVPCWRPMLVLEEKGVKYDSRLISFGNKEHKGPDVMKYNPRGQVPTFVDGDIVVNESLAICNYLEYKYSDQGNKLLPTDVKERALVLQRQYEALNLNKKGIEDIIYKHMRNSPDLQDEEKMKASIQALSDELALWEGYLQTSGGYIAGKGFTMADVMFFPYVAFFVRMGLQLNKYPNIKNYYDNLVTRPSVKATWPPHWAESAGKEWLKDA</sequence>
<dbReference type="AlphaFoldDB" id="A0A8J1TX99"/>
<dbReference type="InterPro" id="IPR036249">
    <property type="entry name" value="Thioredoxin-like_sf"/>
</dbReference>
<dbReference type="OrthoDB" id="2309723at2759"/>
<dbReference type="InterPro" id="IPR010987">
    <property type="entry name" value="Glutathione-S-Trfase_C-like"/>
</dbReference>